<proteinExistence type="predicted"/>
<name>A0AAE5RUY4_9HYPH</name>
<evidence type="ECO:0000313" key="1">
    <source>
        <dbReference type="EMBL" id="POO49379.1"/>
    </source>
</evidence>
<dbReference type="EMBL" id="NXEJ01000010">
    <property type="protein sequence ID" value="POO49379.1"/>
    <property type="molecule type" value="Genomic_DNA"/>
</dbReference>
<evidence type="ECO:0000313" key="2">
    <source>
        <dbReference type="Proteomes" id="UP000237447"/>
    </source>
</evidence>
<reference evidence="1 2" key="1">
    <citation type="journal article" date="2018" name="Syst. Appl. Microbiol.">
        <title>Agrobacterium rosae sp. nov., isolated from galls on different agricultural crops.</title>
        <authorList>
            <person name="Kuzmanovic N."/>
            <person name="Pulawska J."/>
            <person name="Smalla K."/>
            <person name="Nesme X."/>
        </authorList>
    </citation>
    <scope>NUCLEOTIDE SEQUENCE [LARGE SCALE GENOMIC DNA]</scope>
    <source>
        <strain evidence="1 2">NCPPB 1650</strain>
    </source>
</reference>
<dbReference type="AlphaFoldDB" id="A0AAE5RUY4"/>
<organism evidence="1 2">
    <name type="scientific">Agrobacterium rosae</name>
    <dbReference type="NCBI Taxonomy" id="1972867"/>
    <lineage>
        <taxon>Bacteria</taxon>
        <taxon>Pseudomonadati</taxon>
        <taxon>Pseudomonadota</taxon>
        <taxon>Alphaproteobacteria</taxon>
        <taxon>Hyphomicrobiales</taxon>
        <taxon>Rhizobiaceae</taxon>
        <taxon>Rhizobium/Agrobacterium group</taxon>
        <taxon>Agrobacterium</taxon>
    </lineage>
</organism>
<dbReference type="Proteomes" id="UP000237447">
    <property type="component" value="Unassembled WGS sequence"/>
</dbReference>
<accession>A0AAE5RUY4</accession>
<gene>
    <name evidence="1" type="ORF">CPJ18_21825</name>
</gene>
<protein>
    <submittedName>
        <fullName evidence="1">Uncharacterized protein</fullName>
    </submittedName>
</protein>
<comment type="caution">
    <text evidence="1">The sequence shown here is derived from an EMBL/GenBank/DDBJ whole genome shotgun (WGS) entry which is preliminary data.</text>
</comment>
<sequence length="86" mass="9887">MFVQPGLISTGTMLPHQIALRIEAAEHEWKKKSACDKALQALVENKVVSEPVVSDARPRFMNSWWCQQMKRSFRRSCGVIRSEKLN</sequence>